<gene>
    <name evidence="7" type="ORF">A1Q1_07990</name>
</gene>
<feature type="region of interest" description="Disordered" evidence="5">
    <location>
        <begin position="344"/>
        <end position="380"/>
    </location>
</feature>
<feature type="region of interest" description="Disordered" evidence="5">
    <location>
        <begin position="142"/>
        <end position="231"/>
    </location>
</feature>
<feature type="region of interest" description="Disordered" evidence="5">
    <location>
        <begin position="1"/>
        <end position="23"/>
    </location>
</feature>
<dbReference type="GeneID" id="25991502"/>
<evidence type="ECO:0000256" key="6">
    <source>
        <dbReference type="SAM" id="Phobius"/>
    </source>
</evidence>
<dbReference type="Pfam" id="PF08507">
    <property type="entry name" value="COPI_assoc"/>
    <property type="match status" value="1"/>
</dbReference>
<name>J4UH23_TRIAS</name>
<dbReference type="KEGG" id="tasa:A1Q1_07990"/>
<dbReference type="HOGENOM" id="CLU_479950_0_0_1"/>
<feature type="compositionally biased region" description="Polar residues" evidence="5">
    <location>
        <begin position="1"/>
        <end position="11"/>
    </location>
</feature>
<keyword evidence="4 6" id="KW-0472">Membrane</keyword>
<feature type="transmembrane region" description="Helical" evidence="6">
    <location>
        <begin position="492"/>
        <end position="512"/>
    </location>
</feature>
<dbReference type="InterPro" id="IPR013714">
    <property type="entry name" value="Golgi_TVP15"/>
</dbReference>
<accession>J4UH23</accession>
<dbReference type="VEuPathDB" id="FungiDB:A1Q1_07990"/>
<dbReference type="OrthoDB" id="4062651at2759"/>
<keyword evidence="3 6" id="KW-1133">Transmembrane helix</keyword>
<dbReference type="RefSeq" id="XP_014181651.1">
    <property type="nucleotide sequence ID" value="XM_014326176.1"/>
</dbReference>
<protein>
    <submittedName>
        <fullName evidence="7">Uncharacterized protein</fullName>
    </submittedName>
</protein>
<evidence type="ECO:0000256" key="5">
    <source>
        <dbReference type="SAM" id="MobiDB-lite"/>
    </source>
</evidence>
<feature type="region of interest" description="Disordered" evidence="5">
    <location>
        <begin position="68"/>
        <end position="98"/>
    </location>
</feature>
<feature type="compositionally biased region" description="Basic and acidic residues" evidence="5">
    <location>
        <begin position="142"/>
        <end position="165"/>
    </location>
</feature>
<proteinExistence type="predicted"/>
<evidence type="ECO:0000256" key="2">
    <source>
        <dbReference type="ARBA" id="ARBA00022692"/>
    </source>
</evidence>
<dbReference type="AlphaFoldDB" id="J4UH23"/>
<reference evidence="7 8" key="1">
    <citation type="journal article" date="2012" name="Eukaryot. Cell">
        <title>Draft genome sequence of CBS 2479, the standard type strain of Trichosporon asahii.</title>
        <authorList>
            <person name="Yang R.Y."/>
            <person name="Li H.T."/>
            <person name="Zhu H."/>
            <person name="Zhou G.P."/>
            <person name="Wang M."/>
            <person name="Wang L."/>
        </authorList>
    </citation>
    <scope>NUCLEOTIDE SEQUENCE [LARGE SCALE GENOMIC DNA]</scope>
    <source>
        <strain evidence="8">ATCC 90039 / CBS 2479 / JCM 2466 / KCTC 7840 / NCYC 2677 / UAMH 7654</strain>
    </source>
</reference>
<evidence type="ECO:0000256" key="3">
    <source>
        <dbReference type="ARBA" id="ARBA00022989"/>
    </source>
</evidence>
<dbReference type="GO" id="GO:0000139">
    <property type="term" value="C:Golgi membrane"/>
    <property type="evidence" value="ECO:0007669"/>
    <property type="project" value="TreeGrafter"/>
</dbReference>
<comment type="caution">
    <text evidence="7">The sequence shown here is derived from an EMBL/GenBank/DDBJ whole genome shotgun (WGS) entry which is preliminary data.</text>
</comment>
<dbReference type="EMBL" id="ALBS01000086">
    <property type="protein sequence ID" value="EJT50840.1"/>
    <property type="molecule type" value="Genomic_DNA"/>
</dbReference>
<dbReference type="PANTHER" id="PTHR28128:SF1">
    <property type="entry name" value="GOLGI APPARATUS MEMBRANE PROTEIN TVP15"/>
    <property type="match status" value="1"/>
</dbReference>
<evidence type="ECO:0000256" key="4">
    <source>
        <dbReference type="ARBA" id="ARBA00023136"/>
    </source>
</evidence>
<keyword evidence="2 6" id="KW-0812">Transmembrane</keyword>
<feature type="transmembrane region" description="Helical" evidence="6">
    <location>
        <begin position="518"/>
        <end position="541"/>
    </location>
</feature>
<comment type="subcellular location">
    <subcellularLocation>
        <location evidence="1">Membrane</location>
        <topology evidence="1">Multi-pass membrane protein</topology>
    </subcellularLocation>
</comment>
<feature type="region of interest" description="Disordered" evidence="5">
    <location>
        <begin position="397"/>
        <end position="420"/>
    </location>
</feature>
<feature type="compositionally biased region" description="Polar residues" evidence="5">
    <location>
        <begin position="399"/>
        <end position="416"/>
    </location>
</feature>
<feature type="transmembrane region" description="Helical" evidence="6">
    <location>
        <begin position="301"/>
        <end position="322"/>
    </location>
</feature>
<feature type="transmembrane region" description="Helical" evidence="6">
    <location>
        <begin position="459"/>
        <end position="480"/>
    </location>
</feature>
<dbReference type="Proteomes" id="UP000002748">
    <property type="component" value="Unassembled WGS sequence"/>
</dbReference>
<evidence type="ECO:0000313" key="7">
    <source>
        <dbReference type="EMBL" id="EJT50840.1"/>
    </source>
</evidence>
<feature type="transmembrane region" description="Helical" evidence="6">
    <location>
        <begin position="432"/>
        <end position="453"/>
    </location>
</feature>
<dbReference type="GO" id="GO:0016192">
    <property type="term" value="P:vesicle-mediated transport"/>
    <property type="evidence" value="ECO:0007669"/>
    <property type="project" value="TreeGrafter"/>
</dbReference>
<evidence type="ECO:0000256" key="1">
    <source>
        <dbReference type="ARBA" id="ARBA00004141"/>
    </source>
</evidence>
<sequence length="568" mass="61849">MSKDTQQQNNKDQGKYAFEPIHPFNMEDPKSCDKIVFSKRSLLEFLKSCQVSVNTNFTEISKLAEIADPTEPAERKSPVDAAGNPVRPSRKVIDPPGGKTSFSVTGDEYAEADALSLAPAKDGGVDVDIDRMQHLKLHVDEEVDGGAHIEDIPDKPQAKQQEQDRVVNAPSGFRPTRKVREGKSSMGSVLFGGYEDETEEDRQAARAPTGGKRHSDKTSPGTREEGARRMSWAARVPSGTRPEVFVCVRSAPEASAQALQAHPMSPPPLEPPLSSLSSYADYAKADARLPRASGNRKVDSVVHYALCPFFILLVLLPCVLALRWARKVPKSRVGSKPVISDDGGVPFAPSGAGQTCGDHHVAAPIPPPPSSPLRESDDGTRASVPRQLCRQLMPRKDGTWQQTCQQPFSSTSTYTPERQRKMDRIQQNPEELMRFANIAVGGLAIAGGVGSIINLSFSSIIIGVYELIFGAGLIALELVPSADHYSAQIARYASFLHSFLGRGVFYLFLGVLMLNYYVILYVCGTAVAVVGLVYIALHFWAPFDPPSTMKPPSMDPEAQPVWQAPTED</sequence>
<evidence type="ECO:0000313" key="8">
    <source>
        <dbReference type="Proteomes" id="UP000002748"/>
    </source>
</evidence>
<organism evidence="7 8">
    <name type="scientific">Trichosporon asahii var. asahii (strain ATCC 90039 / CBS 2479 / JCM 2466 / KCTC 7840 / NBRC 103889/ NCYC 2677 / UAMH 7654)</name>
    <name type="common">Yeast</name>
    <dbReference type="NCBI Taxonomy" id="1186058"/>
    <lineage>
        <taxon>Eukaryota</taxon>
        <taxon>Fungi</taxon>
        <taxon>Dikarya</taxon>
        <taxon>Basidiomycota</taxon>
        <taxon>Agaricomycotina</taxon>
        <taxon>Tremellomycetes</taxon>
        <taxon>Trichosporonales</taxon>
        <taxon>Trichosporonaceae</taxon>
        <taxon>Trichosporon</taxon>
    </lineage>
</organism>
<dbReference type="PANTHER" id="PTHR28128">
    <property type="entry name" value="GOLGI APPARATUS MEMBRANE PROTEIN TVP15"/>
    <property type="match status" value="1"/>
</dbReference>